<dbReference type="NCBIfam" id="TIGR01354">
    <property type="entry name" value="cyt_deam_tetra"/>
    <property type="match status" value="1"/>
</dbReference>
<dbReference type="InterPro" id="IPR016192">
    <property type="entry name" value="APOBEC/CMP_deaminase_Zn-bd"/>
</dbReference>
<feature type="domain" description="CMP/dCMP-type deaminase" evidence="14">
    <location>
        <begin position="25"/>
        <end position="143"/>
    </location>
</feature>
<dbReference type="InterPro" id="IPR002125">
    <property type="entry name" value="CMP_dCMP_dom"/>
</dbReference>
<comment type="caution">
    <text evidence="15">The sequence shown here is derived from an EMBL/GenBank/DDBJ whole genome shotgun (WGS) entry which is preliminary data.</text>
</comment>
<dbReference type="CDD" id="cd01283">
    <property type="entry name" value="cytidine_deaminase"/>
    <property type="match status" value="1"/>
</dbReference>
<evidence type="ECO:0000256" key="10">
    <source>
        <dbReference type="PIRSR" id="PIRSR606262-1"/>
    </source>
</evidence>
<feature type="active site" description="Proton donor" evidence="10">
    <location>
        <position position="70"/>
    </location>
</feature>
<feature type="binding site" evidence="11">
    <location>
        <position position="104"/>
    </location>
    <ligand>
        <name>Zn(2+)</name>
        <dbReference type="ChEBI" id="CHEBI:29105"/>
        <note>catalytic</note>
    </ligand>
</feature>
<feature type="binding site" evidence="11">
    <location>
        <position position="68"/>
    </location>
    <ligand>
        <name>Zn(2+)</name>
        <dbReference type="ChEBI" id="CHEBI:29105"/>
        <note>catalytic</note>
    </ligand>
</feature>
<keyword evidence="6 12" id="KW-0378">Hydrolase</keyword>
<accession>A0A9N8YWN5</accession>
<proteinExistence type="inferred from homology"/>
<evidence type="ECO:0000256" key="4">
    <source>
        <dbReference type="ARBA" id="ARBA00012783"/>
    </source>
</evidence>
<dbReference type="GO" id="GO:0072527">
    <property type="term" value="P:pyrimidine-containing compound metabolic process"/>
    <property type="evidence" value="ECO:0007669"/>
    <property type="project" value="UniProtKB-ARBA"/>
</dbReference>
<evidence type="ECO:0000256" key="3">
    <source>
        <dbReference type="ARBA" id="ARBA00006576"/>
    </source>
</evidence>
<comment type="function">
    <text evidence="2 12">This enzyme scavenges exogenous and endogenous cytidine and 2'-deoxycytidine for UMP synthesis.</text>
</comment>
<name>A0A9N8YWN5_9GLOM</name>
<dbReference type="GO" id="GO:0055086">
    <property type="term" value="P:nucleobase-containing small molecule metabolic process"/>
    <property type="evidence" value="ECO:0007669"/>
    <property type="project" value="UniProtKB-ARBA"/>
</dbReference>
<keyword evidence="16" id="KW-1185">Reference proteome</keyword>
<dbReference type="PROSITE" id="PS51747">
    <property type="entry name" value="CYT_DCMP_DEAMINASES_2"/>
    <property type="match status" value="1"/>
</dbReference>
<dbReference type="GO" id="GO:0005829">
    <property type="term" value="C:cytosol"/>
    <property type="evidence" value="ECO:0007669"/>
    <property type="project" value="TreeGrafter"/>
</dbReference>
<comment type="catalytic activity">
    <reaction evidence="12">
        <text>2'-deoxycytidine + H2O + H(+) = 2'-deoxyuridine + NH4(+)</text>
        <dbReference type="Rhea" id="RHEA:13433"/>
        <dbReference type="ChEBI" id="CHEBI:15377"/>
        <dbReference type="ChEBI" id="CHEBI:15378"/>
        <dbReference type="ChEBI" id="CHEBI:15698"/>
        <dbReference type="ChEBI" id="CHEBI:16450"/>
        <dbReference type="ChEBI" id="CHEBI:28938"/>
        <dbReference type="EC" id="3.5.4.5"/>
    </reaction>
</comment>
<dbReference type="PROSITE" id="PS00903">
    <property type="entry name" value="CYT_DCMP_DEAMINASES_1"/>
    <property type="match status" value="1"/>
</dbReference>
<evidence type="ECO:0000313" key="16">
    <source>
        <dbReference type="Proteomes" id="UP000789831"/>
    </source>
</evidence>
<dbReference type="Gene3D" id="3.40.140.10">
    <property type="entry name" value="Cytidine Deaminase, domain 2"/>
    <property type="match status" value="1"/>
</dbReference>
<evidence type="ECO:0000256" key="7">
    <source>
        <dbReference type="ARBA" id="ARBA00022833"/>
    </source>
</evidence>
<evidence type="ECO:0000313" key="15">
    <source>
        <dbReference type="EMBL" id="CAG8451395.1"/>
    </source>
</evidence>
<evidence type="ECO:0000259" key="14">
    <source>
        <dbReference type="PROSITE" id="PS51747"/>
    </source>
</evidence>
<dbReference type="PANTHER" id="PTHR11644:SF2">
    <property type="entry name" value="CYTIDINE DEAMINASE"/>
    <property type="match status" value="1"/>
</dbReference>
<evidence type="ECO:0000256" key="5">
    <source>
        <dbReference type="ARBA" id="ARBA00022723"/>
    </source>
</evidence>
<dbReference type="GO" id="GO:0042802">
    <property type="term" value="F:identical protein binding"/>
    <property type="evidence" value="ECO:0007669"/>
    <property type="project" value="UniProtKB-ARBA"/>
</dbReference>
<dbReference type="Pfam" id="PF00383">
    <property type="entry name" value="dCMP_cyt_deam_1"/>
    <property type="match status" value="1"/>
</dbReference>
<comment type="cofactor">
    <cofactor evidence="1 11 12">
        <name>Zn(2+)</name>
        <dbReference type="ChEBI" id="CHEBI:29105"/>
    </cofactor>
</comment>
<evidence type="ECO:0000256" key="11">
    <source>
        <dbReference type="PIRSR" id="PIRSR606262-3"/>
    </source>
</evidence>
<evidence type="ECO:0000256" key="9">
    <source>
        <dbReference type="ARBA" id="ARBA00049558"/>
    </source>
</evidence>
<feature type="region of interest" description="Disordered" evidence="13">
    <location>
        <begin position="1"/>
        <end position="21"/>
    </location>
</feature>
<dbReference type="NCBIfam" id="NF004064">
    <property type="entry name" value="PRK05578.1"/>
    <property type="match status" value="1"/>
</dbReference>
<dbReference type="SUPFAM" id="SSF53927">
    <property type="entry name" value="Cytidine deaminase-like"/>
    <property type="match status" value="1"/>
</dbReference>
<gene>
    <name evidence="15" type="ORF">AGERDE_LOCUS1755</name>
</gene>
<evidence type="ECO:0000256" key="2">
    <source>
        <dbReference type="ARBA" id="ARBA00003949"/>
    </source>
</evidence>
<evidence type="ECO:0000256" key="13">
    <source>
        <dbReference type="SAM" id="MobiDB-lite"/>
    </source>
</evidence>
<keyword evidence="7 11" id="KW-0862">Zinc</keyword>
<dbReference type="InterPro" id="IPR006262">
    <property type="entry name" value="Cyt_deam_tetra"/>
</dbReference>
<dbReference type="EC" id="3.5.4.5" evidence="4 12"/>
<evidence type="ECO:0000256" key="6">
    <source>
        <dbReference type="ARBA" id="ARBA00022801"/>
    </source>
</evidence>
<dbReference type="FunFam" id="3.40.140.10:FF:000008">
    <property type="entry name" value="Cytidine deaminase"/>
    <property type="match status" value="1"/>
</dbReference>
<dbReference type="EMBL" id="CAJVPL010000128">
    <property type="protein sequence ID" value="CAG8451395.1"/>
    <property type="molecule type" value="Genomic_DNA"/>
</dbReference>
<dbReference type="InterPro" id="IPR050202">
    <property type="entry name" value="Cyt/Deoxycyt_deaminase"/>
</dbReference>
<organism evidence="15 16">
    <name type="scientific">Ambispora gerdemannii</name>
    <dbReference type="NCBI Taxonomy" id="144530"/>
    <lineage>
        <taxon>Eukaryota</taxon>
        <taxon>Fungi</taxon>
        <taxon>Fungi incertae sedis</taxon>
        <taxon>Mucoromycota</taxon>
        <taxon>Glomeromycotina</taxon>
        <taxon>Glomeromycetes</taxon>
        <taxon>Archaeosporales</taxon>
        <taxon>Ambisporaceae</taxon>
        <taxon>Ambispora</taxon>
    </lineage>
</organism>
<comment type="catalytic activity">
    <reaction evidence="9 12">
        <text>cytidine + H2O + H(+) = uridine + NH4(+)</text>
        <dbReference type="Rhea" id="RHEA:16069"/>
        <dbReference type="ChEBI" id="CHEBI:15377"/>
        <dbReference type="ChEBI" id="CHEBI:15378"/>
        <dbReference type="ChEBI" id="CHEBI:16704"/>
        <dbReference type="ChEBI" id="CHEBI:17562"/>
        <dbReference type="ChEBI" id="CHEBI:28938"/>
        <dbReference type="EC" id="3.5.4.5"/>
    </reaction>
</comment>
<evidence type="ECO:0000256" key="12">
    <source>
        <dbReference type="RuleBase" id="RU364006"/>
    </source>
</evidence>
<reference evidence="15" key="1">
    <citation type="submission" date="2021-06" db="EMBL/GenBank/DDBJ databases">
        <authorList>
            <person name="Kallberg Y."/>
            <person name="Tangrot J."/>
            <person name="Rosling A."/>
        </authorList>
    </citation>
    <scope>NUCLEOTIDE SEQUENCE</scope>
    <source>
        <strain evidence="15">MT106</strain>
    </source>
</reference>
<dbReference type="GO" id="GO:0008270">
    <property type="term" value="F:zinc ion binding"/>
    <property type="evidence" value="ECO:0007669"/>
    <property type="project" value="UniProtKB-UniRule"/>
</dbReference>
<dbReference type="Proteomes" id="UP000789831">
    <property type="component" value="Unassembled WGS sequence"/>
</dbReference>
<sequence>MIDDYTTPLPGSSSSKPTTRELTDEEIKDLINISINAKEHSYCPYSNFRVGCALLTENGTWYLGATICAERTAIIKAVSEGQREFIAIGVSTDQHEFIAPCGMCRQFLAEFVHNSFPIYLVKPDRTHKKVVFEHLLPNAFRPESLLPKTDEND</sequence>
<keyword evidence="5 11" id="KW-0479">Metal-binding</keyword>
<dbReference type="InterPro" id="IPR016193">
    <property type="entry name" value="Cytidine_deaminase-like"/>
</dbReference>
<evidence type="ECO:0000256" key="1">
    <source>
        <dbReference type="ARBA" id="ARBA00001947"/>
    </source>
</evidence>
<dbReference type="AlphaFoldDB" id="A0A9N8YWN5"/>
<evidence type="ECO:0000256" key="8">
    <source>
        <dbReference type="ARBA" id="ARBA00032005"/>
    </source>
</evidence>
<dbReference type="PANTHER" id="PTHR11644">
    <property type="entry name" value="CYTIDINE DEAMINASE"/>
    <property type="match status" value="1"/>
</dbReference>
<dbReference type="OrthoDB" id="414540at2759"/>
<dbReference type="GO" id="GO:0004126">
    <property type="term" value="F:cytidine deaminase activity"/>
    <property type="evidence" value="ECO:0007669"/>
    <property type="project" value="UniProtKB-UniRule"/>
</dbReference>
<protein>
    <recommendedName>
        <fullName evidence="4 12">Cytidine deaminase</fullName>
        <ecNumber evidence="4 12">3.5.4.5</ecNumber>
    </recommendedName>
    <alternativeName>
        <fullName evidence="8 12">Cytidine aminohydrolase</fullName>
    </alternativeName>
</protein>
<feature type="binding site" evidence="11">
    <location>
        <position position="101"/>
    </location>
    <ligand>
        <name>Zn(2+)</name>
        <dbReference type="ChEBI" id="CHEBI:29105"/>
        <note>catalytic</note>
    </ligand>
</feature>
<comment type="similarity">
    <text evidence="3 12">Belongs to the cytidine and deoxycytidylate deaminase family.</text>
</comment>